<evidence type="ECO:0000256" key="1">
    <source>
        <dbReference type="ARBA" id="ARBA00010613"/>
    </source>
</evidence>
<dbReference type="EMBL" id="JAUCBP010000001">
    <property type="protein sequence ID" value="MDM7859127.1"/>
    <property type="molecule type" value="Genomic_DNA"/>
</dbReference>
<evidence type="ECO:0000259" key="3">
    <source>
        <dbReference type="PROSITE" id="PS50263"/>
    </source>
</evidence>
<gene>
    <name evidence="4" type="ORF">QTP81_00735</name>
</gene>
<dbReference type="InterPro" id="IPR001110">
    <property type="entry name" value="UPF0012_CS"/>
</dbReference>
<proteinExistence type="inferred from homology"/>
<dbReference type="GO" id="GO:0016787">
    <property type="term" value="F:hydrolase activity"/>
    <property type="evidence" value="ECO:0007669"/>
    <property type="project" value="UniProtKB-KW"/>
</dbReference>
<dbReference type="PROSITE" id="PS01227">
    <property type="entry name" value="UPF0012"/>
    <property type="match status" value="1"/>
</dbReference>
<dbReference type="PANTHER" id="PTHR23088">
    <property type="entry name" value="NITRILASE-RELATED"/>
    <property type="match status" value="1"/>
</dbReference>
<dbReference type="Pfam" id="PF00795">
    <property type="entry name" value="CN_hydrolase"/>
    <property type="match status" value="1"/>
</dbReference>
<dbReference type="InterPro" id="IPR045254">
    <property type="entry name" value="Nit1/2_C-N_Hydrolase"/>
</dbReference>
<dbReference type="RefSeq" id="WP_289363034.1">
    <property type="nucleotide sequence ID" value="NZ_JAUCBP010000001.1"/>
</dbReference>
<reference evidence="4 5" key="1">
    <citation type="submission" date="2023-06" db="EMBL/GenBank/DDBJ databases">
        <title>Alteromonas sp. ASW11-36 isolated from intertidal sand.</title>
        <authorList>
            <person name="Li Y."/>
        </authorList>
    </citation>
    <scope>NUCLEOTIDE SEQUENCE [LARGE SCALE GENOMIC DNA]</scope>
    <source>
        <strain evidence="4 5">ASW11-36</strain>
    </source>
</reference>
<keyword evidence="2 4" id="KW-0378">Hydrolase</keyword>
<dbReference type="PANTHER" id="PTHR23088:SF27">
    <property type="entry name" value="DEAMINATED GLUTATHIONE AMIDASE"/>
    <property type="match status" value="1"/>
</dbReference>
<name>A0ABT7SUA2_9ALTE</name>
<dbReference type="InterPro" id="IPR003010">
    <property type="entry name" value="C-N_Hydrolase"/>
</dbReference>
<dbReference type="Gene3D" id="3.60.110.10">
    <property type="entry name" value="Carbon-nitrogen hydrolase"/>
    <property type="match status" value="1"/>
</dbReference>
<dbReference type="SUPFAM" id="SSF56317">
    <property type="entry name" value="Carbon-nitrogen hydrolase"/>
    <property type="match status" value="1"/>
</dbReference>
<dbReference type="InterPro" id="IPR036526">
    <property type="entry name" value="C-N_Hydrolase_sf"/>
</dbReference>
<organism evidence="4 5">
    <name type="scientific">Alteromonas arenosi</name>
    <dbReference type="NCBI Taxonomy" id="3055817"/>
    <lineage>
        <taxon>Bacteria</taxon>
        <taxon>Pseudomonadati</taxon>
        <taxon>Pseudomonadota</taxon>
        <taxon>Gammaproteobacteria</taxon>
        <taxon>Alteromonadales</taxon>
        <taxon>Alteromonadaceae</taxon>
        <taxon>Alteromonas/Salinimonas group</taxon>
        <taxon>Alteromonas</taxon>
    </lineage>
</organism>
<comment type="caution">
    <text evidence="4">The sequence shown here is derived from an EMBL/GenBank/DDBJ whole genome shotgun (WGS) entry which is preliminary data.</text>
</comment>
<dbReference type="PROSITE" id="PS50263">
    <property type="entry name" value="CN_HYDROLASE"/>
    <property type="match status" value="1"/>
</dbReference>
<evidence type="ECO:0000313" key="5">
    <source>
        <dbReference type="Proteomes" id="UP001234343"/>
    </source>
</evidence>
<evidence type="ECO:0000256" key="2">
    <source>
        <dbReference type="ARBA" id="ARBA00022801"/>
    </source>
</evidence>
<comment type="similarity">
    <text evidence="1">Belongs to the carbon-nitrogen hydrolase superfamily. NIT1/NIT2 family.</text>
</comment>
<dbReference type="CDD" id="cd07572">
    <property type="entry name" value="nit"/>
    <property type="match status" value="1"/>
</dbReference>
<keyword evidence="5" id="KW-1185">Reference proteome</keyword>
<evidence type="ECO:0000313" key="4">
    <source>
        <dbReference type="EMBL" id="MDM7859127.1"/>
    </source>
</evidence>
<dbReference type="Proteomes" id="UP001234343">
    <property type="component" value="Unassembled WGS sequence"/>
</dbReference>
<protein>
    <submittedName>
        <fullName evidence="4">Carbon-nitrogen hydrolase family protein</fullName>
    </submittedName>
</protein>
<sequence>MVDVAAIQLVSMPDVDANFAQVKALMEQSKPGQLVVLPECFAFFGGSDKAQLELAQQPDNRILERLQDIAKSYQCWLVTGTLPVLSDSRQRFRAASFCLDSNGDVRGRYDKIHLFDVSVDDSTGSYLESRYTEPGDTVTVVESPFGRIGMAVCYDIRFPGLFQAMEQIDVLVLPSAFTAKTGQAHWHALLQARSIELQCYVVGANQGGVHANGRETFGHSSIYSPWGEKISSLEQGVGFISGTINTQKLSRIRRAMPVGEHKKFRSYFEQSS</sequence>
<feature type="domain" description="CN hydrolase" evidence="3">
    <location>
        <begin position="2"/>
        <end position="246"/>
    </location>
</feature>
<accession>A0ABT7SUA2</accession>